<name>A0A645CAN4_9ZZZZ</name>
<organism evidence="1">
    <name type="scientific">bioreactor metagenome</name>
    <dbReference type="NCBI Taxonomy" id="1076179"/>
    <lineage>
        <taxon>unclassified sequences</taxon>
        <taxon>metagenomes</taxon>
        <taxon>ecological metagenomes</taxon>
    </lineage>
</organism>
<dbReference type="AlphaFoldDB" id="A0A645CAN4"/>
<protein>
    <submittedName>
        <fullName evidence="1">Uncharacterized protein</fullName>
    </submittedName>
</protein>
<reference evidence="1" key="1">
    <citation type="submission" date="2019-08" db="EMBL/GenBank/DDBJ databases">
        <authorList>
            <person name="Kucharzyk K."/>
            <person name="Murdoch R.W."/>
            <person name="Higgins S."/>
            <person name="Loffler F."/>
        </authorList>
    </citation>
    <scope>NUCLEOTIDE SEQUENCE</scope>
</reference>
<sequence>MNDIHSQIKGVRQNEDKTGFCGGRYAPQPACHGAAAVWGHGAEHGVQFSGQPLGG</sequence>
<proteinExistence type="predicted"/>
<comment type="caution">
    <text evidence="1">The sequence shown here is derived from an EMBL/GenBank/DDBJ whole genome shotgun (WGS) entry which is preliminary data.</text>
</comment>
<dbReference type="EMBL" id="VSSQ01025685">
    <property type="protein sequence ID" value="MPM73985.1"/>
    <property type="molecule type" value="Genomic_DNA"/>
</dbReference>
<gene>
    <name evidence="1" type="ORF">SDC9_120970</name>
</gene>
<accession>A0A645CAN4</accession>
<evidence type="ECO:0000313" key="1">
    <source>
        <dbReference type="EMBL" id="MPM73985.1"/>
    </source>
</evidence>